<accession>A0A2I0QSJ0</accession>
<name>A0A2I0QSJ0_9BACI</name>
<dbReference type="Proteomes" id="UP000243524">
    <property type="component" value="Unassembled WGS sequence"/>
</dbReference>
<dbReference type="InterPro" id="IPR036249">
    <property type="entry name" value="Thioredoxin-like_sf"/>
</dbReference>
<protein>
    <recommendedName>
        <fullName evidence="3">Alkyl hydroperoxide reductase subunit C/ Thiol specific antioxidant domain-containing protein</fullName>
    </recommendedName>
</protein>
<sequence>MREQYEEISQEGFQVIAVAPSNASFISDFLESFGPYPFPIVGDPKRKAYRGMGHHTMPKFKLLSKSLLGFLSGKVKNFIPKDKQQAKVVKKAMTSQDVYIQGGTWIFDEQGNVLWKHIDTSPEKHANINEVIKQVKQAD</sequence>
<dbReference type="Pfam" id="PF13911">
    <property type="entry name" value="AhpC-TSA_2"/>
    <property type="match status" value="1"/>
</dbReference>
<dbReference type="EMBL" id="PJNH01000003">
    <property type="protein sequence ID" value="PKR77303.1"/>
    <property type="molecule type" value="Genomic_DNA"/>
</dbReference>
<gene>
    <name evidence="1" type="ORF">CEY16_11245</name>
</gene>
<evidence type="ECO:0000313" key="2">
    <source>
        <dbReference type="Proteomes" id="UP000243524"/>
    </source>
</evidence>
<dbReference type="SUPFAM" id="SSF52833">
    <property type="entry name" value="Thioredoxin-like"/>
    <property type="match status" value="1"/>
</dbReference>
<proteinExistence type="predicted"/>
<dbReference type="AlphaFoldDB" id="A0A2I0QSJ0"/>
<comment type="caution">
    <text evidence="1">The sequence shown here is derived from an EMBL/GenBank/DDBJ whole genome shotgun (WGS) entry which is preliminary data.</text>
</comment>
<dbReference type="OrthoDB" id="2855857at2"/>
<reference evidence="1 2" key="1">
    <citation type="submission" date="2017-06" db="EMBL/GenBank/DDBJ databases">
        <title>the draft geome sequence of Illustriluteabacillus marina B3227.</title>
        <authorList>
            <person name="He R.-H."/>
            <person name="Du Z.-J."/>
        </authorList>
    </citation>
    <scope>NUCLEOTIDE SEQUENCE [LARGE SCALE GENOMIC DNA]</scope>
    <source>
        <strain evidence="1 2">B3227</strain>
    </source>
</reference>
<dbReference type="Gene3D" id="3.40.30.10">
    <property type="entry name" value="Glutaredoxin"/>
    <property type="match status" value="1"/>
</dbReference>
<keyword evidence="2" id="KW-1185">Reference proteome</keyword>
<dbReference type="InterPro" id="IPR032801">
    <property type="entry name" value="PXL2A/B/C"/>
</dbReference>
<organism evidence="1 2">
    <name type="scientific">Halalkalibacillus sediminis</name>
    <dbReference type="NCBI Taxonomy" id="2018042"/>
    <lineage>
        <taxon>Bacteria</taxon>
        <taxon>Bacillati</taxon>
        <taxon>Bacillota</taxon>
        <taxon>Bacilli</taxon>
        <taxon>Bacillales</taxon>
        <taxon>Bacillaceae</taxon>
        <taxon>Halalkalibacillus</taxon>
    </lineage>
</organism>
<evidence type="ECO:0008006" key="3">
    <source>
        <dbReference type="Google" id="ProtNLM"/>
    </source>
</evidence>
<evidence type="ECO:0000313" key="1">
    <source>
        <dbReference type="EMBL" id="PKR77303.1"/>
    </source>
</evidence>